<evidence type="ECO:0000259" key="7">
    <source>
        <dbReference type="Pfam" id="PF09759"/>
    </source>
</evidence>
<protein>
    <recommendedName>
        <fullName evidence="5">Ataxin-10 homolog</fullName>
    </recommendedName>
    <alternativeName>
        <fullName evidence="6">Copper transport protein 86</fullName>
    </alternativeName>
</protein>
<feature type="domain" description="Ataxin-10" evidence="7">
    <location>
        <begin position="472"/>
        <end position="551"/>
    </location>
</feature>
<keyword evidence="9" id="KW-1185">Reference proteome</keyword>
<keyword evidence="2" id="KW-0132">Cell division</keyword>
<keyword evidence="3" id="KW-0131">Cell cycle</keyword>
<dbReference type="GO" id="GO:0005829">
    <property type="term" value="C:cytosol"/>
    <property type="evidence" value="ECO:0007669"/>
    <property type="project" value="TreeGrafter"/>
</dbReference>
<comment type="similarity">
    <text evidence="1">Belongs to the ataxin-10 family.</text>
</comment>
<dbReference type="Proteomes" id="UP000799118">
    <property type="component" value="Unassembled WGS sequence"/>
</dbReference>
<evidence type="ECO:0000256" key="5">
    <source>
        <dbReference type="ARBA" id="ARBA00044801"/>
    </source>
</evidence>
<dbReference type="GO" id="GO:0051301">
    <property type="term" value="P:cell division"/>
    <property type="evidence" value="ECO:0007669"/>
    <property type="project" value="UniProtKB-KW"/>
</dbReference>
<accession>A0A6A4HR84</accession>
<dbReference type="Gene3D" id="1.25.10.10">
    <property type="entry name" value="Leucine-rich Repeat Variant"/>
    <property type="match status" value="1"/>
</dbReference>
<dbReference type="Pfam" id="PF09759">
    <property type="entry name" value="Atx10homo_assoc"/>
    <property type="match status" value="1"/>
</dbReference>
<dbReference type="OrthoDB" id="379794at2759"/>
<dbReference type="EMBL" id="ML769463">
    <property type="protein sequence ID" value="KAE9399868.1"/>
    <property type="molecule type" value="Genomic_DNA"/>
</dbReference>
<evidence type="ECO:0000256" key="6">
    <source>
        <dbReference type="ARBA" id="ARBA00044805"/>
    </source>
</evidence>
<evidence type="ECO:0000256" key="3">
    <source>
        <dbReference type="ARBA" id="ARBA00023306"/>
    </source>
</evidence>
<organism evidence="8 9">
    <name type="scientific">Gymnopus androsaceus JB14</name>
    <dbReference type="NCBI Taxonomy" id="1447944"/>
    <lineage>
        <taxon>Eukaryota</taxon>
        <taxon>Fungi</taxon>
        <taxon>Dikarya</taxon>
        <taxon>Basidiomycota</taxon>
        <taxon>Agaricomycotina</taxon>
        <taxon>Agaricomycetes</taxon>
        <taxon>Agaricomycetidae</taxon>
        <taxon>Agaricales</taxon>
        <taxon>Marasmiineae</taxon>
        <taxon>Omphalotaceae</taxon>
        <taxon>Gymnopus</taxon>
    </lineage>
</organism>
<reference evidence="8" key="1">
    <citation type="journal article" date="2019" name="Environ. Microbiol.">
        <title>Fungal ecological strategies reflected in gene transcription - a case study of two litter decomposers.</title>
        <authorList>
            <person name="Barbi F."/>
            <person name="Kohler A."/>
            <person name="Barry K."/>
            <person name="Baskaran P."/>
            <person name="Daum C."/>
            <person name="Fauchery L."/>
            <person name="Ihrmark K."/>
            <person name="Kuo A."/>
            <person name="LaButti K."/>
            <person name="Lipzen A."/>
            <person name="Morin E."/>
            <person name="Grigoriev I.V."/>
            <person name="Henrissat B."/>
            <person name="Lindahl B."/>
            <person name="Martin F."/>
        </authorList>
    </citation>
    <scope>NUCLEOTIDE SEQUENCE</scope>
    <source>
        <strain evidence="8">JB14</strain>
    </source>
</reference>
<evidence type="ECO:0000313" key="9">
    <source>
        <dbReference type="Proteomes" id="UP000799118"/>
    </source>
</evidence>
<evidence type="ECO:0000256" key="2">
    <source>
        <dbReference type="ARBA" id="ARBA00022618"/>
    </source>
</evidence>
<dbReference type="PANTHER" id="PTHR13255:SF0">
    <property type="entry name" value="ATAXIN-10"/>
    <property type="match status" value="1"/>
</dbReference>
<dbReference type="InterPro" id="IPR016024">
    <property type="entry name" value="ARM-type_fold"/>
</dbReference>
<dbReference type="PANTHER" id="PTHR13255">
    <property type="entry name" value="ATAXIN-10"/>
    <property type="match status" value="1"/>
</dbReference>
<evidence type="ECO:0000313" key="8">
    <source>
        <dbReference type="EMBL" id="KAE9399868.1"/>
    </source>
</evidence>
<name>A0A6A4HR84_9AGAR</name>
<dbReference type="SUPFAM" id="SSF48371">
    <property type="entry name" value="ARM repeat"/>
    <property type="match status" value="1"/>
</dbReference>
<evidence type="ECO:0000256" key="4">
    <source>
        <dbReference type="ARBA" id="ARBA00044746"/>
    </source>
</evidence>
<dbReference type="InterPro" id="IPR051374">
    <property type="entry name" value="Ataxin-10/CTR86_families"/>
</dbReference>
<dbReference type="InterPro" id="IPR011989">
    <property type="entry name" value="ARM-like"/>
</dbReference>
<comment type="function">
    <text evidence="4">May play a role in the regulation of cytokinesis.</text>
</comment>
<gene>
    <name evidence="8" type="ORF">BT96DRAFT_993500</name>
</gene>
<dbReference type="AlphaFoldDB" id="A0A6A4HR84"/>
<proteinExistence type="inferred from homology"/>
<dbReference type="InterPro" id="IPR019156">
    <property type="entry name" value="Ataxin-10_domain"/>
</dbReference>
<evidence type="ECO:0000256" key="1">
    <source>
        <dbReference type="ARBA" id="ARBA00008384"/>
    </source>
</evidence>
<sequence length="562" mass="62228">MSADGPQLIARFKSACSNFDINAIDSHPALCETLDALAGDLGKDGEARIQLGAGDVWIELHKLWRGLVHAQLTFWDGDDSDDGSDGGSIKEKRKKQSLTNLCVSLARFNRNLVAGVPANQIKAFENEPLIRRLLHYYTSWTSVADDEATFAARILTQTLSNIITGNESLIASLWETYLNLQEDQVVLIRLLASPDSRVLLAVLTMITSCLHDSRTRTKMLTRTTIGARICVTLLDDMVKLYDADEATDGARAFDVGYSIFARIIEVGLIPDLYTKLAIPEEIVTPHQTTLLKLLDSYLQSTPISSPGTRSKVTKTHAKLCPMLARLFFSFSSYAQTAIRKSLRSFAPDSDTSNGFNPPAELDVLLPKVCEALVLVTQCIVTITLDAQSHHHYGSPNSGSTTSSNEDFQLFFNQVHNEGVGLVETLADLLRLLDRFLPRINFGKPIGVEVPTEETHTPFQQKPALDHPGFNYLKRDLVRLLGILCNEDKAVQDRLRKCGGIEVVMNLCVIDERNPYLREHAILALHNLLKGNPANQAVVEEIKPMGKWDEDGVLRDTPGAVRK</sequence>